<dbReference type="NCBIfam" id="TIGR01725">
    <property type="entry name" value="phge_HK97_gp10"/>
    <property type="match status" value="1"/>
</dbReference>
<dbReference type="Proteomes" id="UP000436047">
    <property type="component" value="Unassembled WGS sequence"/>
</dbReference>
<proteinExistence type="predicted"/>
<comment type="caution">
    <text evidence="1">The sequence shown here is derived from an EMBL/GenBank/DDBJ whole genome shotgun (WGS) entry which is preliminary data.</text>
</comment>
<dbReference type="InterPro" id="IPR010064">
    <property type="entry name" value="HK97-gp10_tail"/>
</dbReference>
<protein>
    <submittedName>
        <fullName evidence="1">HK97 gp10 family phage protein</fullName>
    </submittedName>
</protein>
<reference evidence="1 2" key="1">
    <citation type="submission" date="2019-08" db="EMBL/GenBank/DDBJ databases">
        <title>In-depth cultivation of the pig gut microbiome towards novel bacterial diversity and tailored functional studies.</title>
        <authorList>
            <person name="Wylensek D."/>
            <person name="Hitch T.C.A."/>
            <person name="Clavel T."/>
        </authorList>
    </citation>
    <scope>NUCLEOTIDE SEQUENCE [LARGE SCALE GENOMIC DNA]</scope>
    <source>
        <strain evidence="1 2">WCA-389-WT-23B</strain>
    </source>
</reference>
<dbReference type="EMBL" id="VUMI01000049">
    <property type="protein sequence ID" value="MSS90871.1"/>
    <property type="molecule type" value="Genomic_DNA"/>
</dbReference>
<keyword evidence="2" id="KW-1185">Reference proteome</keyword>
<evidence type="ECO:0000313" key="1">
    <source>
        <dbReference type="EMBL" id="MSS90871.1"/>
    </source>
</evidence>
<evidence type="ECO:0000313" key="2">
    <source>
        <dbReference type="Proteomes" id="UP000436047"/>
    </source>
</evidence>
<gene>
    <name evidence="1" type="ORF">FYJ45_22240</name>
</gene>
<dbReference type="AlphaFoldDB" id="A0A6N7W6H7"/>
<organism evidence="1 2">
    <name type="scientific">Eisenbergiella porci</name>
    <dbReference type="NCBI Taxonomy" id="2652274"/>
    <lineage>
        <taxon>Bacteria</taxon>
        <taxon>Bacillati</taxon>
        <taxon>Bacillota</taxon>
        <taxon>Clostridia</taxon>
        <taxon>Lachnospirales</taxon>
        <taxon>Lachnospiraceae</taxon>
        <taxon>Eisenbergiella</taxon>
    </lineage>
</organism>
<sequence length="205" mass="23371">MHPRTARRIIVSLRLSHTNRCIWRWRGLSINRLDSLIKKIDRLEDIPGGALRVSVARQTHMVSDEAKILCQENSGELRQSIHSYSEVIEGGVRGICYTAKNYAPYVEFGTGPVGDANHQGISPAIKPSYVQHGWGIPAYAIDRNDAVEKYHFKEGVYEDSNGFKYLYYYTNGQPAHPFMYPALKNNEDKIIKNLSADLQKEFKKI</sequence>
<accession>A0A6N7W6H7</accession>
<name>A0A6N7W6H7_9FIRM</name>